<dbReference type="Proteomes" id="UP000016491">
    <property type="component" value="Unassembled WGS sequence"/>
</dbReference>
<evidence type="ECO:0000313" key="2">
    <source>
        <dbReference type="EMBL" id="ERI78226.1"/>
    </source>
</evidence>
<protein>
    <submittedName>
        <fullName evidence="2">Uncharacterized protein</fullName>
    </submittedName>
</protein>
<comment type="caution">
    <text evidence="2">The sequence shown here is derived from an EMBL/GenBank/DDBJ whole genome shotgun (WGS) entry which is preliminary data.</text>
</comment>
<accession>A0ABC9TZY2</accession>
<gene>
    <name evidence="2" type="ORF">CLOSYM_01609</name>
</gene>
<evidence type="ECO:0000313" key="3">
    <source>
        <dbReference type="Proteomes" id="UP000016491"/>
    </source>
</evidence>
<sequence length="41" mass="4838">MHRNGKDAVSPRSPPPSTERLNFCFTVRWARCTMVVIYRTR</sequence>
<name>A0ABC9TZY2_CLOSY</name>
<evidence type="ECO:0000256" key="1">
    <source>
        <dbReference type="SAM" id="MobiDB-lite"/>
    </source>
</evidence>
<organism evidence="2 3">
    <name type="scientific">[Clostridium] symbiosum ATCC 14940</name>
    <dbReference type="NCBI Taxonomy" id="411472"/>
    <lineage>
        <taxon>Bacteria</taxon>
        <taxon>Bacillati</taxon>
        <taxon>Bacillota</taxon>
        <taxon>Clostridia</taxon>
        <taxon>Lachnospirales</taxon>
        <taxon>Lachnospiraceae</taxon>
        <taxon>Otoolea</taxon>
    </lineage>
</organism>
<proteinExistence type="predicted"/>
<dbReference type="AlphaFoldDB" id="A0ABC9TZY2"/>
<dbReference type="EMBL" id="AWSU01000125">
    <property type="protein sequence ID" value="ERI78226.1"/>
    <property type="molecule type" value="Genomic_DNA"/>
</dbReference>
<feature type="region of interest" description="Disordered" evidence="1">
    <location>
        <begin position="1"/>
        <end position="20"/>
    </location>
</feature>
<reference evidence="2 3" key="1">
    <citation type="submission" date="2013-07" db="EMBL/GenBank/DDBJ databases">
        <authorList>
            <person name="Weinstock G."/>
            <person name="Sodergren E."/>
            <person name="Wylie T."/>
            <person name="Fulton L."/>
            <person name="Fulton R."/>
            <person name="Fronick C."/>
            <person name="O'Laughlin M."/>
            <person name="Godfrey J."/>
            <person name="Miner T."/>
            <person name="Herter B."/>
            <person name="Appelbaum E."/>
            <person name="Cordes M."/>
            <person name="Lek S."/>
            <person name="Wollam A."/>
            <person name="Pepin K.H."/>
            <person name="Palsikar V.B."/>
            <person name="Mitreva M."/>
            <person name="Wilson R.K."/>
        </authorList>
    </citation>
    <scope>NUCLEOTIDE SEQUENCE [LARGE SCALE GENOMIC DNA]</scope>
    <source>
        <strain evidence="2 3">ATCC 14940</strain>
    </source>
</reference>